<keyword evidence="2" id="KW-1185">Reference proteome</keyword>
<sequence length="187" mass="19917">MIRADETRRAASLGQADLHDRELRVTAPSNVITVCASSAAGGDSLTISIALPPGRAHQLTPAELHSIGDQVLRVLVTPIATNRAGSRAVAGATAPARRPVLTQKASVAAAAEAIRAFIDAQCILDRNAWEQASVLREAYGSWASTRNLPRLGGRVFGMALGALGYERRKSCNVLWCGLRLERRKDAP</sequence>
<comment type="caution">
    <text evidence="1">The sequence shown here is derived from an EMBL/GenBank/DDBJ whole genome shotgun (WGS) entry which is preliminary data.</text>
</comment>
<dbReference type="RefSeq" id="WP_111355724.1">
    <property type="nucleotide sequence ID" value="NZ_NHSK01000076.1"/>
</dbReference>
<evidence type="ECO:0000313" key="1">
    <source>
        <dbReference type="EMBL" id="RAI41139.1"/>
    </source>
</evidence>
<reference evidence="1 2" key="1">
    <citation type="submission" date="2017-07" db="EMBL/GenBank/DDBJ databases">
        <title>Draft Genome Sequences of Select Purple Nonsulfur Bacteria.</title>
        <authorList>
            <person name="Lasarre B."/>
            <person name="Mckinlay J.B."/>
        </authorList>
    </citation>
    <scope>NUCLEOTIDE SEQUENCE [LARGE SCALE GENOMIC DNA]</scope>
    <source>
        <strain evidence="1 2">DSM 11907</strain>
    </source>
</reference>
<gene>
    <name evidence="1" type="ORF">CH338_04030</name>
</gene>
<organism evidence="1 2">
    <name type="scientific">Rhodoplanes elegans</name>
    <dbReference type="NCBI Taxonomy" id="29408"/>
    <lineage>
        <taxon>Bacteria</taxon>
        <taxon>Pseudomonadati</taxon>
        <taxon>Pseudomonadota</taxon>
        <taxon>Alphaproteobacteria</taxon>
        <taxon>Hyphomicrobiales</taxon>
        <taxon>Nitrobacteraceae</taxon>
        <taxon>Rhodoplanes</taxon>
    </lineage>
</organism>
<accession>A0A327KQH3</accession>
<evidence type="ECO:0000313" key="2">
    <source>
        <dbReference type="Proteomes" id="UP000248863"/>
    </source>
</evidence>
<dbReference type="EMBL" id="NPEU01000024">
    <property type="protein sequence ID" value="RAI41139.1"/>
    <property type="molecule type" value="Genomic_DNA"/>
</dbReference>
<dbReference type="Proteomes" id="UP000248863">
    <property type="component" value="Unassembled WGS sequence"/>
</dbReference>
<dbReference type="AlphaFoldDB" id="A0A327KQH3"/>
<proteinExistence type="predicted"/>
<name>A0A327KQH3_9BRAD</name>
<protein>
    <submittedName>
        <fullName evidence="1">Uncharacterized protein</fullName>
    </submittedName>
</protein>